<dbReference type="PANTHER" id="PTHR12373:SF0">
    <property type="entry name" value="ENHANCER OF RUDIMENTARY HOMOLOG"/>
    <property type="match status" value="1"/>
</dbReference>
<sequence length="106" mass="12391">MVVKSHTILLVQPTANKPGSRTWSEYETLEECLEGICKIYEEHLKKQNSRAPKITYDLQQLFQFLDQLADITCMVLHDETLTYVPHTKAWIKENIYAMLKRQANAH</sequence>
<dbReference type="InterPro" id="IPR000781">
    <property type="entry name" value="ERH"/>
</dbReference>
<organism evidence="3 4">
    <name type="scientific">Cichlidogyrus casuarinus</name>
    <dbReference type="NCBI Taxonomy" id="1844966"/>
    <lineage>
        <taxon>Eukaryota</taxon>
        <taxon>Metazoa</taxon>
        <taxon>Spiralia</taxon>
        <taxon>Lophotrochozoa</taxon>
        <taxon>Platyhelminthes</taxon>
        <taxon>Monogenea</taxon>
        <taxon>Monopisthocotylea</taxon>
        <taxon>Dactylogyridea</taxon>
        <taxon>Ancyrocephalidae</taxon>
        <taxon>Cichlidogyrus</taxon>
    </lineage>
</organism>
<comment type="function">
    <text evidence="2">May have a role in the cell cycle.</text>
</comment>
<proteinExistence type="inferred from homology"/>
<accession>A0ABD2QBQ1</accession>
<gene>
    <name evidence="3" type="ORF">Ciccas_004404</name>
</gene>
<dbReference type="AlphaFoldDB" id="A0ABD2QBQ1"/>
<evidence type="ECO:0000256" key="2">
    <source>
        <dbReference type="PIRNR" id="PIRNR016393"/>
    </source>
</evidence>
<name>A0ABD2QBQ1_9PLAT</name>
<keyword evidence="2" id="KW-0131">Cell cycle</keyword>
<evidence type="ECO:0000256" key="1">
    <source>
        <dbReference type="ARBA" id="ARBA00007491"/>
    </source>
</evidence>
<comment type="caution">
    <text evidence="3">The sequence shown here is derived from an EMBL/GenBank/DDBJ whole genome shotgun (WGS) entry which is preliminary data.</text>
</comment>
<dbReference type="PIRSF" id="PIRSF016393">
    <property type="entry name" value="Enh_rudimentary"/>
    <property type="match status" value="1"/>
</dbReference>
<evidence type="ECO:0000313" key="3">
    <source>
        <dbReference type="EMBL" id="KAL3316940.1"/>
    </source>
</evidence>
<dbReference type="Gene3D" id="3.30.2260.10">
    <property type="entry name" value="Enhancer of rudimentary"/>
    <property type="match status" value="1"/>
</dbReference>
<comment type="similarity">
    <text evidence="1 2">Belongs to the E(R) family.</text>
</comment>
<keyword evidence="4" id="KW-1185">Reference proteome</keyword>
<reference evidence="3 4" key="1">
    <citation type="submission" date="2024-11" db="EMBL/GenBank/DDBJ databases">
        <title>Adaptive evolution of stress response genes in parasites aligns with host niche diversity.</title>
        <authorList>
            <person name="Hahn C."/>
            <person name="Resl P."/>
        </authorList>
    </citation>
    <scope>NUCLEOTIDE SEQUENCE [LARGE SCALE GENOMIC DNA]</scope>
    <source>
        <strain evidence="3">EGGRZ-B1_66</strain>
        <tissue evidence="3">Body</tissue>
    </source>
</reference>
<protein>
    <recommendedName>
        <fullName evidence="2">Enhancer of rudimentary homolog</fullName>
    </recommendedName>
</protein>
<dbReference type="PANTHER" id="PTHR12373">
    <property type="entry name" value="ENHANCER OF RUDIMENTARY ERH"/>
    <property type="match status" value="1"/>
</dbReference>
<dbReference type="SUPFAM" id="SSF143875">
    <property type="entry name" value="ERH-like"/>
    <property type="match status" value="1"/>
</dbReference>
<dbReference type="EMBL" id="JBJKFK010000459">
    <property type="protein sequence ID" value="KAL3316940.1"/>
    <property type="molecule type" value="Genomic_DNA"/>
</dbReference>
<dbReference type="InterPro" id="IPR035912">
    <property type="entry name" value="EHR_sf"/>
</dbReference>
<dbReference type="Pfam" id="PF01133">
    <property type="entry name" value="ER"/>
    <property type="match status" value="1"/>
</dbReference>
<dbReference type="Proteomes" id="UP001626550">
    <property type="component" value="Unassembled WGS sequence"/>
</dbReference>
<evidence type="ECO:0000313" key="4">
    <source>
        <dbReference type="Proteomes" id="UP001626550"/>
    </source>
</evidence>